<dbReference type="PROSITE" id="PS51257">
    <property type="entry name" value="PROKAR_LIPOPROTEIN"/>
    <property type="match status" value="1"/>
</dbReference>
<evidence type="ECO:0000313" key="2">
    <source>
        <dbReference type="Proteomes" id="UP000717835"/>
    </source>
</evidence>
<reference evidence="1" key="1">
    <citation type="journal article" date="2021" name="PeerJ">
        <title>Extensive microbial diversity within the chicken gut microbiome revealed by metagenomics and culture.</title>
        <authorList>
            <person name="Gilroy R."/>
            <person name="Ravi A."/>
            <person name="Getino M."/>
            <person name="Pursley I."/>
            <person name="Horton D.L."/>
            <person name="Alikhan N.F."/>
            <person name="Baker D."/>
            <person name="Gharbi K."/>
            <person name="Hall N."/>
            <person name="Watson M."/>
            <person name="Adriaenssens E.M."/>
            <person name="Foster-Nyarko E."/>
            <person name="Jarju S."/>
            <person name="Secka A."/>
            <person name="Antonio M."/>
            <person name="Oren A."/>
            <person name="Chaudhuri R.R."/>
            <person name="La Ragione R."/>
            <person name="Hildebrand F."/>
            <person name="Pallen M.J."/>
        </authorList>
    </citation>
    <scope>NUCLEOTIDE SEQUENCE</scope>
    <source>
        <strain evidence="1">CHK55-1828</strain>
    </source>
</reference>
<reference evidence="1" key="2">
    <citation type="submission" date="2021-09" db="EMBL/GenBank/DDBJ databases">
        <authorList>
            <person name="Gilroy R."/>
        </authorList>
    </citation>
    <scope>NUCLEOTIDE SEQUENCE</scope>
    <source>
        <strain evidence="1">CHK55-1828</strain>
    </source>
</reference>
<gene>
    <name evidence="1" type="ORF">K8W02_04660</name>
</gene>
<proteinExistence type="predicted"/>
<dbReference type="RefSeq" id="WP_022019868.1">
    <property type="nucleotide sequence ID" value="NZ_DYVX01000037.1"/>
</dbReference>
<organism evidence="1 2">
    <name type="scientific">Mediterranea massiliensis</name>
    <dbReference type="NCBI Taxonomy" id="1841865"/>
    <lineage>
        <taxon>Bacteria</taxon>
        <taxon>Pseudomonadati</taxon>
        <taxon>Bacteroidota</taxon>
        <taxon>Bacteroidia</taxon>
        <taxon>Bacteroidales</taxon>
        <taxon>Bacteroidaceae</taxon>
        <taxon>Mediterranea</taxon>
    </lineage>
</organism>
<protein>
    <submittedName>
        <fullName evidence="1">Uncharacterized protein</fullName>
    </submittedName>
</protein>
<dbReference type="EMBL" id="DYVX01000037">
    <property type="protein sequence ID" value="HJF91662.1"/>
    <property type="molecule type" value="Genomic_DNA"/>
</dbReference>
<dbReference type="AlphaFoldDB" id="A0A921LDJ5"/>
<comment type="caution">
    <text evidence="1">The sequence shown here is derived from an EMBL/GenBank/DDBJ whole genome shotgun (WGS) entry which is preliminary data.</text>
</comment>
<dbReference type="Proteomes" id="UP000717835">
    <property type="component" value="Unassembled WGS sequence"/>
</dbReference>
<dbReference type="SUPFAM" id="SSF55486">
    <property type="entry name" value="Metalloproteases ('zincins'), catalytic domain"/>
    <property type="match status" value="1"/>
</dbReference>
<name>A0A921LDJ5_9BACT</name>
<sequence>MRKIVWIAFLCSLAFISCQQEEWTESTATATGGTVVRLRSDGYDNREETRASAQETDAYDRVEFCVADEDGYIVKGLKGIYDPQSREMKIEGLKEGEYRLLILAVRGDEQADGARIGRMEHMADEWISFPENLGKPLEAEYFYSQTAFSVIREKTEEGYEHEAILPAEIVQKRIMSRMDINLTYNNENVRTAVTRKTLTLEQPRFYTTFRGDGAYDGQSDGSMEVLDLSQGTSFYFMPNVEGTTVEGNIDLQTRRYRGGNAECSYRFATEEIAANRIAHIRARMEHPDDYLGTLFVTRTAYDEGGHALILQDGEPKAVYTDPEQRKFNTARPLQLDINSEGQLHARFYSPRDLKGVLVKAKLPTTDSEYFDLAYFDSIPAFADSYHETALAGRKGMYRTESGKLVEIGPLAPEVWAEMEFKVESDDPYWAKLQEIVHGWDIYFGLYGGDPDLPDGGPVGNWMGIRPVHCREVVALFINFTYMIDMKEHEEILKANEDILYGNGGVDDKVTAEKVLSQMRQERTLKVGLVYSGNGVVGLGGGTTFGAYQNAWITHYTNTYACEIMFHELGHVMGYNHSSSFTYGPWAQQLMNHFYVDNLHRFPIDSAAYLDSKNNPTLY</sequence>
<evidence type="ECO:0000313" key="1">
    <source>
        <dbReference type="EMBL" id="HJF91662.1"/>
    </source>
</evidence>
<accession>A0A921LDJ5</accession>